<accession>A0ACB8BV66</accession>
<dbReference type="EMBL" id="MU266337">
    <property type="protein sequence ID" value="KAH7929820.1"/>
    <property type="molecule type" value="Genomic_DNA"/>
</dbReference>
<organism evidence="1 2">
    <name type="scientific">Leucogyrophana mollusca</name>
    <dbReference type="NCBI Taxonomy" id="85980"/>
    <lineage>
        <taxon>Eukaryota</taxon>
        <taxon>Fungi</taxon>
        <taxon>Dikarya</taxon>
        <taxon>Basidiomycota</taxon>
        <taxon>Agaricomycotina</taxon>
        <taxon>Agaricomycetes</taxon>
        <taxon>Agaricomycetidae</taxon>
        <taxon>Boletales</taxon>
        <taxon>Boletales incertae sedis</taxon>
        <taxon>Leucogyrophana</taxon>
    </lineage>
</organism>
<protein>
    <submittedName>
        <fullName evidence="1">Uncharacterized protein</fullName>
    </submittedName>
</protein>
<evidence type="ECO:0000313" key="2">
    <source>
        <dbReference type="Proteomes" id="UP000790709"/>
    </source>
</evidence>
<proteinExistence type="predicted"/>
<dbReference type="Proteomes" id="UP000790709">
    <property type="component" value="Unassembled WGS sequence"/>
</dbReference>
<gene>
    <name evidence="1" type="ORF">BV22DRAFT_98622</name>
</gene>
<sequence length="420" mass="45791">MSSTQPARMQSTNPNPAGEDLVRCFCDEPATRYTSNTALNPGRQFYTCGKDRSDPSKCKFWCKRLQTMTANLVMTIYPIDWADNPMFREEAAPPPPEFRSTPGASQRQRAENARAPSTLQKSPNKRLLSPLPLHNGAPETPSEKRKRLIQAALDTDPQRGPSGQGSSSAQRHSSTYHDEGNSSSPTRASGQRHAATQSSTSDVNLGELLLPSPPHDSPSAISEHLSHAPSPPSTPQRPGREYTGGRADAEGSTSMLLTPPKTTHGRNGNTSRQSESGGLFDTPTKPKGKERSNTQWENIMQDEDHPFHQVASSLQLASPPRENQTIPRAFDPFAGPVAGETPAEAIAGHLEALDTAKAAQYILKLERKFTAAQKSNEAKAKKIEELLAENAELKKQLHSSEENSRVKDTIIGSLKARRPL</sequence>
<evidence type="ECO:0000313" key="1">
    <source>
        <dbReference type="EMBL" id="KAH7929820.1"/>
    </source>
</evidence>
<keyword evidence="2" id="KW-1185">Reference proteome</keyword>
<comment type="caution">
    <text evidence="1">The sequence shown here is derived from an EMBL/GenBank/DDBJ whole genome shotgun (WGS) entry which is preliminary data.</text>
</comment>
<reference evidence="1" key="1">
    <citation type="journal article" date="2021" name="New Phytol.">
        <title>Evolutionary innovations through gain and loss of genes in the ectomycorrhizal Boletales.</title>
        <authorList>
            <person name="Wu G."/>
            <person name="Miyauchi S."/>
            <person name="Morin E."/>
            <person name="Kuo A."/>
            <person name="Drula E."/>
            <person name="Varga T."/>
            <person name="Kohler A."/>
            <person name="Feng B."/>
            <person name="Cao Y."/>
            <person name="Lipzen A."/>
            <person name="Daum C."/>
            <person name="Hundley H."/>
            <person name="Pangilinan J."/>
            <person name="Johnson J."/>
            <person name="Barry K."/>
            <person name="LaButti K."/>
            <person name="Ng V."/>
            <person name="Ahrendt S."/>
            <person name="Min B."/>
            <person name="Choi I.G."/>
            <person name="Park H."/>
            <person name="Plett J.M."/>
            <person name="Magnuson J."/>
            <person name="Spatafora J.W."/>
            <person name="Nagy L.G."/>
            <person name="Henrissat B."/>
            <person name="Grigoriev I.V."/>
            <person name="Yang Z.L."/>
            <person name="Xu J."/>
            <person name="Martin F.M."/>
        </authorList>
    </citation>
    <scope>NUCLEOTIDE SEQUENCE</scope>
    <source>
        <strain evidence="1">KUC20120723A-06</strain>
    </source>
</reference>
<name>A0ACB8BV66_9AGAM</name>